<name>A0A8H8X0X5_9HYPH</name>
<evidence type="ECO:0000313" key="2">
    <source>
        <dbReference type="Proteomes" id="UP000663508"/>
    </source>
</evidence>
<dbReference type="RefSeq" id="WP_207184099.1">
    <property type="nucleotide sequence ID" value="NZ_AP024148.1"/>
</dbReference>
<geneLocation type="plasmid" evidence="1 2">
    <name>pVL1_3</name>
</geneLocation>
<reference evidence="1" key="1">
    <citation type="submission" date="2020-11" db="EMBL/GenBank/DDBJ databases">
        <title>Complete genome sequence of a novel pathogenic Methylobacterium strain isolated from rice in Vietnam.</title>
        <authorList>
            <person name="Lai K."/>
            <person name="Okazaki S."/>
            <person name="Higashi K."/>
            <person name="Mori H."/>
            <person name="Toyoda A."/>
            <person name="Kurokawa K."/>
        </authorList>
    </citation>
    <scope>NUCLEOTIDE SEQUENCE</scope>
    <source>
        <strain evidence="1">VL1</strain>
        <plasmid evidence="1">pVL1_3</plasmid>
    </source>
</reference>
<sequence length="158" mass="16364">MGEFVMTTVTVGGPLADGEAVAGLAAAIGRYFGEADRLVDEALVGGTRLILEDLQDHGMTPDLDAYCQAHGLTYKRAWCARSGVFEAGLRHWRPGLAYVANEAADDAGEPMITLAALRNAHEAGKTLSDLLARLDEAASSAVPPLRLVGAGGDTGTAA</sequence>
<protein>
    <submittedName>
        <fullName evidence="1">Uncharacterized protein</fullName>
    </submittedName>
</protein>
<organism evidence="1 2">
    <name type="scientific">Methylobacterium indicum</name>
    <dbReference type="NCBI Taxonomy" id="1775910"/>
    <lineage>
        <taxon>Bacteria</taxon>
        <taxon>Pseudomonadati</taxon>
        <taxon>Pseudomonadota</taxon>
        <taxon>Alphaproteobacteria</taxon>
        <taxon>Hyphomicrobiales</taxon>
        <taxon>Methylobacteriaceae</taxon>
        <taxon>Methylobacterium</taxon>
    </lineage>
</organism>
<dbReference type="AlphaFoldDB" id="A0A8H8X0X5"/>
<evidence type="ECO:0000313" key="1">
    <source>
        <dbReference type="EMBL" id="BCM87964.1"/>
    </source>
</evidence>
<gene>
    <name evidence="1" type="ORF">mvi_64250</name>
</gene>
<dbReference type="KEGG" id="mind:mvi_64250"/>
<proteinExistence type="predicted"/>
<accession>A0A8H8X0X5</accession>
<keyword evidence="1" id="KW-0614">Plasmid</keyword>
<dbReference type="EMBL" id="AP024148">
    <property type="protein sequence ID" value="BCM87964.1"/>
    <property type="molecule type" value="Genomic_DNA"/>
</dbReference>
<dbReference type="Proteomes" id="UP000663508">
    <property type="component" value="Plasmid pVL1_3"/>
</dbReference>